<organism evidence="9 10">
    <name type="scientific">Afipia felis</name>
    <name type="common">Cat scratch disease bacillus</name>
    <dbReference type="NCBI Taxonomy" id="1035"/>
    <lineage>
        <taxon>Bacteria</taxon>
        <taxon>Pseudomonadati</taxon>
        <taxon>Pseudomonadota</taxon>
        <taxon>Alphaproteobacteria</taxon>
        <taxon>Hyphomicrobiales</taxon>
        <taxon>Nitrobacteraceae</taxon>
        <taxon>Afipia</taxon>
    </lineage>
</organism>
<keyword evidence="10" id="KW-1185">Reference proteome</keyword>
<dbReference type="InterPro" id="IPR002781">
    <property type="entry name" value="TM_pro_TauE-like"/>
</dbReference>
<dbReference type="Pfam" id="PF01925">
    <property type="entry name" value="TauE"/>
    <property type="match status" value="1"/>
</dbReference>
<evidence type="ECO:0000313" key="9">
    <source>
        <dbReference type="EMBL" id="CEG08904.1"/>
    </source>
</evidence>
<comment type="subcellular location">
    <subcellularLocation>
        <location evidence="1 8">Cell membrane</location>
        <topology evidence="1 8">Multi-pass membrane protein</topology>
    </subcellularLocation>
</comment>
<keyword evidence="6 8" id="KW-1133">Transmembrane helix</keyword>
<evidence type="ECO:0000256" key="3">
    <source>
        <dbReference type="ARBA" id="ARBA00022448"/>
    </source>
</evidence>
<dbReference type="STRING" id="1035.BN961_02324"/>
<evidence type="ECO:0000256" key="6">
    <source>
        <dbReference type="ARBA" id="ARBA00022989"/>
    </source>
</evidence>
<protein>
    <recommendedName>
        <fullName evidence="8">Probable membrane transporter protein</fullName>
    </recommendedName>
</protein>
<keyword evidence="5 8" id="KW-0812">Transmembrane</keyword>
<dbReference type="Proteomes" id="UP000035762">
    <property type="component" value="Unassembled WGS sequence"/>
</dbReference>
<evidence type="ECO:0000256" key="5">
    <source>
        <dbReference type="ARBA" id="ARBA00022692"/>
    </source>
</evidence>
<dbReference type="EMBL" id="CCAZ020000001">
    <property type="protein sequence ID" value="CEG08904.1"/>
    <property type="molecule type" value="Genomic_DNA"/>
</dbReference>
<feature type="transmembrane region" description="Helical" evidence="8">
    <location>
        <begin position="101"/>
        <end position="119"/>
    </location>
</feature>
<gene>
    <name evidence="9" type="ORF">BN961_02324</name>
</gene>
<evidence type="ECO:0000256" key="7">
    <source>
        <dbReference type="ARBA" id="ARBA00023136"/>
    </source>
</evidence>
<keyword evidence="4 8" id="KW-1003">Cell membrane</keyword>
<dbReference type="RefSeq" id="WP_244469119.1">
    <property type="nucleotide sequence ID" value="NZ_CCAZ020000001.1"/>
</dbReference>
<feature type="transmembrane region" description="Helical" evidence="8">
    <location>
        <begin position="76"/>
        <end position="96"/>
    </location>
</feature>
<proteinExistence type="inferred from homology"/>
<feature type="transmembrane region" description="Helical" evidence="8">
    <location>
        <begin position="227"/>
        <end position="244"/>
    </location>
</feature>
<feature type="transmembrane region" description="Helical" evidence="8">
    <location>
        <begin position="12"/>
        <end position="35"/>
    </location>
</feature>
<comment type="caution">
    <text evidence="9">The sequence shown here is derived from an EMBL/GenBank/DDBJ whole genome shotgun (WGS) entry which is preliminary data.</text>
</comment>
<sequence length="247" mass="27039">MLEMHDVTSFGLTAFILFGAYTLFGITGFGQSMIAMPFLAMIASLRFFVPLVALLDTVFVLWNMTKFRKDADYRELIALLPTTIIGMIGGATMLVLLPERILLLTLGVLITAYGLYRLVAKQQAGKLNKFVAVPLGLLAGALSATFGTGGPIYVAYLSGRIFDKSQLRATILGLLVLTAIVRLGVFGIGGLYNNAHIWLWWLMALPFCFAGVKLGHYLHDRLKSESLLILVYLTLVVSGVTLLVKNF</sequence>
<evidence type="ECO:0000256" key="4">
    <source>
        <dbReference type="ARBA" id="ARBA00022475"/>
    </source>
</evidence>
<dbReference type="PANTHER" id="PTHR30269">
    <property type="entry name" value="TRANSMEMBRANE PROTEIN YFCA"/>
    <property type="match status" value="1"/>
</dbReference>
<evidence type="ECO:0000256" key="1">
    <source>
        <dbReference type="ARBA" id="ARBA00004651"/>
    </source>
</evidence>
<reference evidence="9 10" key="1">
    <citation type="journal article" date="2014" name="Genome Announc.">
        <title>Genome Sequence of Afipia felis Strain 76713, Isolated in Hospital Water Using an Amoeba Co-Culture Procedure.</title>
        <authorList>
            <person name="Benamar S."/>
            <person name="La Scola B."/>
            <person name="Croce O."/>
        </authorList>
    </citation>
    <scope>NUCLEOTIDE SEQUENCE [LARGE SCALE GENOMIC DNA]</scope>
    <source>
        <strain evidence="9 10">76713</strain>
    </source>
</reference>
<accession>A0A090MTJ9</accession>
<evidence type="ECO:0000256" key="8">
    <source>
        <dbReference type="RuleBase" id="RU363041"/>
    </source>
</evidence>
<keyword evidence="7 8" id="KW-0472">Membrane</keyword>
<dbReference type="PANTHER" id="PTHR30269:SF37">
    <property type="entry name" value="MEMBRANE TRANSPORTER PROTEIN"/>
    <property type="match status" value="1"/>
</dbReference>
<name>A0A090MTJ9_AFIFE</name>
<evidence type="ECO:0000313" key="10">
    <source>
        <dbReference type="Proteomes" id="UP000035762"/>
    </source>
</evidence>
<feature type="transmembrane region" description="Helical" evidence="8">
    <location>
        <begin position="131"/>
        <end position="157"/>
    </location>
</feature>
<keyword evidence="3" id="KW-0813">Transport</keyword>
<feature type="transmembrane region" description="Helical" evidence="8">
    <location>
        <begin position="198"/>
        <end position="215"/>
    </location>
</feature>
<evidence type="ECO:0000256" key="2">
    <source>
        <dbReference type="ARBA" id="ARBA00009142"/>
    </source>
</evidence>
<dbReference type="AlphaFoldDB" id="A0A090MTJ9"/>
<dbReference type="GO" id="GO:0005886">
    <property type="term" value="C:plasma membrane"/>
    <property type="evidence" value="ECO:0007669"/>
    <property type="project" value="UniProtKB-SubCell"/>
</dbReference>
<comment type="similarity">
    <text evidence="2 8">Belongs to the 4-toluene sulfonate uptake permease (TSUP) (TC 2.A.102) family.</text>
</comment>
<dbReference type="InterPro" id="IPR052017">
    <property type="entry name" value="TSUP"/>
</dbReference>
<feature type="transmembrane region" description="Helical" evidence="8">
    <location>
        <begin position="169"/>
        <end position="192"/>
    </location>
</feature>